<evidence type="ECO:0008006" key="3">
    <source>
        <dbReference type="Google" id="ProtNLM"/>
    </source>
</evidence>
<protein>
    <recommendedName>
        <fullName evidence="3">PorT family protein</fullName>
    </recommendedName>
</protein>
<comment type="caution">
    <text evidence="1">The sequence shown here is derived from an EMBL/GenBank/DDBJ whole genome shotgun (WGS) entry which is preliminary data.</text>
</comment>
<dbReference type="EMBL" id="VSDQ01000679">
    <property type="protein sequence ID" value="TYA74175.1"/>
    <property type="molecule type" value="Genomic_DNA"/>
</dbReference>
<dbReference type="AlphaFoldDB" id="A0A5D0HSF0"/>
<dbReference type="OrthoDB" id="1143271at2"/>
<name>A0A5D0HSF0_9FLAO</name>
<gene>
    <name evidence="1" type="ORF">FUA24_12615</name>
</gene>
<keyword evidence="2" id="KW-1185">Reference proteome</keyword>
<organism evidence="1 2">
    <name type="scientific">Seonamhaeicola marinus</name>
    <dbReference type="NCBI Taxonomy" id="1912246"/>
    <lineage>
        <taxon>Bacteria</taxon>
        <taxon>Pseudomonadati</taxon>
        <taxon>Bacteroidota</taxon>
        <taxon>Flavobacteriia</taxon>
        <taxon>Flavobacteriales</taxon>
        <taxon>Flavobacteriaceae</taxon>
    </lineage>
</organism>
<dbReference type="Proteomes" id="UP000323930">
    <property type="component" value="Unassembled WGS sequence"/>
</dbReference>
<proteinExistence type="predicted"/>
<accession>A0A5D0HSF0</accession>
<sequence>MKKIQLFLLVAISISFVTKSFSQRGRYRISNGIAITGGITQFNISTDNFVTEQGSGFSGGFFSTVDIPHQWYNISFGFQFAENNFGISARPTMTDTTNEFLDYKIMMAQAALLMNIKVIDDYFTIDVGPMLQYGGKLELKEESKANYYINNYSNITADAISNISRFNINGAVGASVGIRNFKLRAQYVYGFTNILKKLEDESLDTSGGNDRFKGNQNMLFLGAMISF</sequence>
<evidence type="ECO:0000313" key="2">
    <source>
        <dbReference type="Proteomes" id="UP000323930"/>
    </source>
</evidence>
<dbReference type="RefSeq" id="WP_148542831.1">
    <property type="nucleotide sequence ID" value="NZ_VSDQ01000679.1"/>
</dbReference>
<reference evidence="1 2" key="1">
    <citation type="submission" date="2019-08" db="EMBL/GenBank/DDBJ databases">
        <title>Seonamhaeicola sediminis sp. nov., isolated from marine sediment.</title>
        <authorList>
            <person name="Cao W.R."/>
        </authorList>
    </citation>
    <scope>NUCLEOTIDE SEQUENCE [LARGE SCALE GENOMIC DNA]</scope>
    <source>
        <strain evidence="1 2">B011</strain>
    </source>
</reference>
<evidence type="ECO:0000313" key="1">
    <source>
        <dbReference type="EMBL" id="TYA74175.1"/>
    </source>
</evidence>